<evidence type="ECO:0000256" key="2">
    <source>
        <dbReference type="ARBA" id="ARBA00023125"/>
    </source>
</evidence>
<gene>
    <name evidence="7" type="ORF">SAMN06297387_10529</name>
</gene>
<dbReference type="GO" id="GO:0003700">
    <property type="term" value="F:DNA-binding transcription factor activity"/>
    <property type="evidence" value="ECO:0007669"/>
    <property type="project" value="TreeGrafter"/>
</dbReference>
<feature type="domain" description="HTH tetR-type" evidence="6">
    <location>
        <begin position="21"/>
        <end position="80"/>
    </location>
</feature>
<protein>
    <submittedName>
        <fullName evidence="7">Transcriptional regulator, TetR family</fullName>
    </submittedName>
</protein>
<dbReference type="AlphaFoldDB" id="A0A286DUH8"/>
<dbReference type="Gene3D" id="1.10.357.10">
    <property type="entry name" value="Tetracycline Repressor, domain 2"/>
    <property type="match status" value="1"/>
</dbReference>
<dbReference type="PRINTS" id="PR00455">
    <property type="entry name" value="HTHTETR"/>
</dbReference>
<evidence type="ECO:0000313" key="7">
    <source>
        <dbReference type="EMBL" id="SOD62214.1"/>
    </source>
</evidence>
<feature type="region of interest" description="Disordered" evidence="5">
    <location>
        <begin position="1"/>
        <end position="22"/>
    </location>
</feature>
<evidence type="ECO:0000313" key="8">
    <source>
        <dbReference type="Proteomes" id="UP000219072"/>
    </source>
</evidence>
<dbReference type="RefSeq" id="WP_245880484.1">
    <property type="nucleotide sequence ID" value="NZ_OCNE01000005.1"/>
</dbReference>
<evidence type="ECO:0000256" key="5">
    <source>
        <dbReference type="SAM" id="MobiDB-lite"/>
    </source>
</evidence>
<dbReference type="PANTHER" id="PTHR30055">
    <property type="entry name" value="HTH-TYPE TRANSCRIPTIONAL REGULATOR RUTR"/>
    <property type="match status" value="1"/>
</dbReference>
<organism evidence="7 8">
    <name type="scientific">Streptomyces zhaozhouensis</name>
    <dbReference type="NCBI Taxonomy" id="1300267"/>
    <lineage>
        <taxon>Bacteria</taxon>
        <taxon>Bacillati</taxon>
        <taxon>Actinomycetota</taxon>
        <taxon>Actinomycetes</taxon>
        <taxon>Kitasatosporales</taxon>
        <taxon>Streptomycetaceae</taxon>
        <taxon>Streptomyces</taxon>
    </lineage>
</organism>
<evidence type="ECO:0000259" key="6">
    <source>
        <dbReference type="PROSITE" id="PS50977"/>
    </source>
</evidence>
<name>A0A286DUH8_9ACTN</name>
<dbReference type="PANTHER" id="PTHR30055:SF234">
    <property type="entry name" value="HTH-TYPE TRANSCRIPTIONAL REGULATOR BETI"/>
    <property type="match status" value="1"/>
</dbReference>
<evidence type="ECO:0000256" key="1">
    <source>
        <dbReference type="ARBA" id="ARBA00023015"/>
    </source>
</evidence>
<reference evidence="7 8" key="1">
    <citation type="submission" date="2017-09" db="EMBL/GenBank/DDBJ databases">
        <authorList>
            <person name="Ehlers B."/>
            <person name="Leendertz F.H."/>
        </authorList>
    </citation>
    <scope>NUCLEOTIDE SEQUENCE [LARGE SCALE GENOMIC DNA]</scope>
    <source>
        <strain evidence="7 8">CGMCC 4.7095</strain>
    </source>
</reference>
<keyword evidence="2 4" id="KW-0238">DNA-binding</keyword>
<proteinExistence type="predicted"/>
<accession>A0A286DUH8</accession>
<dbReference type="InterPro" id="IPR050109">
    <property type="entry name" value="HTH-type_TetR-like_transc_reg"/>
</dbReference>
<keyword evidence="1" id="KW-0805">Transcription regulation</keyword>
<dbReference type="EMBL" id="OCNE01000005">
    <property type="protein sequence ID" value="SOD62214.1"/>
    <property type="molecule type" value="Genomic_DNA"/>
</dbReference>
<dbReference type="Proteomes" id="UP000219072">
    <property type="component" value="Unassembled WGS sequence"/>
</dbReference>
<dbReference type="SUPFAM" id="SSF46689">
    <property type="entry name" value="Homeodomain-like"/>
    <property type="match status" value="1"/>
</dbReference>
<dbReference type="GO" id="GO:0000976">
    <property type="term" value="F:transcription cis-regulatory region binding"/>
    <property type="evidence" value="ECO:0007669"/>
    <property type="project" value="TreeGrafter"/>
</dbReference>
<keyword evidence="3" id="KW-0804">Transcription</keyword>
<keyword evidence="8" id="KW-1185">Reference proteome</keyword>
<dbReference type="InterPro" id="IPR009057">
    <property type="entry name" value="Homeodomain-like_sf"/>
</dbReference>
<dbReference type="InterPro" id="IPR001647">
    <property type="entry name" value="HTH_TetR"/>
</dbReference>
<evidence type="ECO:0000256" key="4">
    <source>
        <dbReference type="PROSITE-ProRule" id="PRU00335"/>
    </source>
</evidence>
<dbReference type="PROSITE" id="PS50977">
    <property type="entry name" value="HTH_TETR_2"/>
    <property type="match status" value="1"/>
</dbReference>
<feature type="DNA-binding region" description="H-T-H motif" evidence="4">
    <location>
        <begin position="43"/>
        <end position="62"/>
    </location>
</feature>
<dbReference type="Pfam" id="PF00440">
    <property type="entry name" value="TetR_N"/>
    <property type="match status" value="1"/>
</dbReference>
<evidence type="ECO:0000256" key="3">
    <source>
        <dbReference type="ARBA" id="ARBA00023163"/>
    </source>
</evidence>
<sequence length="199" mass="20723">MSRDPSEGERRPQNQGPKAAPRNRAALIAAARHVYAEQGLGAPLSAVARRAGVGQGVMYRHFPDRDAVAAAVLEENVRQVEGAAAAPGADLAGALGVVTWHLTESAAFINLLHLDVAGGGEPVHGYAHDLSARVEVALRRLLPPGHRLAPDGALMLAVSMVSGAVVGAARQDRERRALAAWRLLAVEVGPVRPFPASAG</sequence>
<feature type="compositionally biased region" description="Basic and acidic residues" evidence="5">
    <location>
        <begin position="1"/>
        <end position="12"/>
    </location>
</feature>